<evidence type="ECO:0000256" key="5">
    <source>
        <dbReference type="ARBA" id="ARBA00022763"/>
    </source>
</evidence>
<evidence type="ECO:0000313" key="15">
    <source>
        <dbReference type="Proteomes" id="UP000233020"/>
    </source>
</evidence>
<dbReference type="Gene3D" id="2.40.50.140">
    <property type="entry name" value="Nucleic acid-binding proteins"/>
    <property type="match status" value="1"/>
</dbReference>
<evidence type="ECO:0000256" key="4">
    <source>
        <dbReference type="ARBA" id="ARBA00022705"/>
    </source>
</evidence>
<reference evidence="14" key="2">
    <citation type="submission" date="2025-09" db="UniProtKB">
        <authorList>
            <consortium name="Ensembl"/>
        </authorList>
    </citation>
    <scope>IDENTIFICATION</scope>
</reference>
<keyword evidence="3" id="KW-0597">Phosphoprotein</keyword>
<dbReference type="SUPFAM" id="SSF50249">
    <property type="entry name" value="Nucleic acid-binding proteins"/>
    <property type="match status" value="1"/>
</dbReference>
<feature type="domain" description="Replication protein A C-terminal" evidence="13">
    <location>
        <begin position="128"/>
        <end position="224"/>
    </location>
</feature>
<dbReference type="GO" id="GO:0003697">
    <property type="term" value="F:single-stranded DNA binding"/>
    <property type="evidence" value="ECO:0007669"/>
    <property type="project" value="TreeGrafter"/>
</dbReference>
<dbReference type="GeneTree" id="ENSGT00390000010045"/>
<dbReference type="GO" id="GO:0016605">
    <property type="term" value="C:PML body"/>
    <property type="evidence" value="ECO:0007669"/>
    <property type="project" value="UniProtKB-SubCell"/>
</dbReference>
<comment type="similarity">
    <text evidence="2">Belongs to the replication factor A protein 2 family.</text>
</comment>
<evidence type="ECO:0000259" key="13">
    <source>
        <dbReference type="Pfam" id="PF08784"/>
    </source>
</evidence>
<feature type="cross-link" description="Glycyl lysine isopeptide (Lys-Gly) (interchain with G-Cter in ubiquitin)" evidence="12">
    <location>
        <position position="14"/>
    </location>
</feature>
<evidence type="ECO:0000313" key="14">
    <source>
        <dbReference type="Ensembl" id="ENSANAP00000017921.1"/>
    </source>
</evidence>
<dbReference type="PIRSF" id="PIRSF036949">
    <property type="entry name" value="RPA32"/>
    <property type="match status" value="1"/>
</dbReference>
<dbReference type="GO" id="GO:0006289">
    <property type="term" value="P:nucleotide-excision repair"/>
    <property type="evidence" value="ECO:0007669"/>
    <property type="project" value="TreeGrafter"/>
</dbReference>
<keyword evidence="6" id="KW-0238">DNA-binding</keyword>
<evidence type="ECO:0000256" key="12">
    <source>
        <dbReference type="PIRSR" id="PIRSR036949-1"/>
    </source>
</evidence>
<dbReference type="GO" id="GO:0000781">
    <property type="term" value="C:chromosome, telomeric region"/>
    <property type="evidence" value="ECO:0007669"/>
    <property type="project" value="TreeGrafter"/>
</dbReference>
<sequence length="232" mass="25463">MSNSGFESYSREKKSNTGAQHIEPCTVTQLLFATSVDGVFQIGNVEISQVTLAGIIRHTEKASINNVYKIDDMTAAPMDVRQWIDTDDTSSENIVVPPETYVKVAGHLRSFENKKILVAFKIMPLEAHMILSEASIQPSAGTAPLSNLGKSEAGYFGGNSFIPANVLTVAQNKVLNLIKACPRPEELNFQDLKNQLKHMSVSSIKQAVDFLSNEGHIYSAMDDEHFKSTDAE</sequence>
<dbReference type="InterPro" id="IPR014646">
    <property type="entry name" value="Rfa2/RPA32"/>
</dbReference>
<dbReference type="STRING" id="37293.ENSANAP00000017921"/>
<dbReference type="InterPro" id="IPR036388">
    <property type="entry name" value="WH-like_DNA-bd_sf"/>
</dbReference>
<evidence type="ECO:0000256" key="11">
    <source>
        <dbReference type="ARBA" id="ARBA00072942"/>
    </source>
</evidence>
<proteinExistence type="inferred from homology"/>
<dbReference type="InterPro" id="IPR040260">
    <property type="entry name" value="RFA2-like"/>
</dbReference>
<dbReference type="SUPFAM" id="SSF46785">
    <property type="entry name" value="Winged helix' DNA-binding domain"/>
    <property type="match status" value="1"/>
</dbReference>
<keyword evidence="5" id="KW-0227">DNA damage</keyword>
<dbReference type="FunFam" id="2.40.50.140:FF:000149">
    <property type="entry name" value="Replication protein A 32 kDa subunit"/>
    <property type="match status" value="1"/>
</dbReference>
<dbReference type="GO" id="GO:0005662">
    <property type="term" value="C:DNA replication factor A complex"/>
    <property type="evidence" value="ECO:0007669"/>
    <property type="project" value="TreeGrafter"/>
</dbReference>
<dbReference type="InterPro" id="IPR036390">
    <property type="entry name" value="WH_DNA-bd_sf"/>
</dbReference>
<reference evidence="14" key="1">
    <citation type="submission" date="2025-08" db="UniProtKB">
        <authorList>
            <consortium name="Ensembl"/>
        </authorList>
    </citation>
    <scope>IDENTIFICATION</scope>
</reference>
<dbReference type="PANTHER" id="PTHR13989:SF16">
    <property type="entry name" value="REPLICATION PROTEIN A2"/>
    <property type="match status" value="1"/>
</dbReference>
<evidence type="ECO:0000256" key="10">
    <source>
        <dbReference type="ARBA" id="ARBA00043137"/>
    </source>
</evidence>
<evidence type="ECO:0000256" key="8">
    <source>
        <dbReference type="ARBA" id="ARBA00023204"/>
    </source>
</evidence>
<dbReference type="Pfam" id="PF08784">
    <property type="entry name" value="RPA_C"/>
    <property type="match status" value="1"/>
</dbReference>
<evidence type="ECO:0000256" key="1">
    <source>
        <dbReference type="ARBA" id="ARBA00004322"/>
    </source>
</evidence>
<dbReference type="PANTHER" id="PTHR13989">
    <property type="entry name" value="REPLICATION PROTEIN A-RELATED"/>
    <property type="match status" value="1"/>
</dbReference>
<comment type="subcellular location">
    <subcellularLocation>
        <location evidence="1">Nucleus</location>
        <location evidence="1">PML body</location>
    </subcellularLocation>
</comment>
<dbReference type="InterPro" id="IPR014892">
    <property type="entry name" value="RPA_C"/>
</dbReference>
<dbReference type="GO" id="GO:0000077">
    <property type="term" value="P:DNA damage checkpoint signaling"/>
    <property type="evidence" value="ECO:0007669"/>
    <property type="project" value="UniProtKB-ARBA"/>
</dbReference>
<keyword evidence="4" id="KW-0235">DNA replication</keyword>
<name>A0A2K5DAH1_AOTNA</name>
<keyword evidence="8" id="KW-0234">DNA repair</keyword>
<dbReference type="GO" id="GO:0006260">
    <property type="term" value="P:DNA replication"/>
    <property type="evidence" value="ECO:0007669"/>
    <property type="project" value="UniProtKB-KW"/>
</dbReference>
<keyword evidence="9" id="KW-0539">Nucleus</keyword>
<dbReference type="GO" id="GO:0035861">
    <property type="term" value="C:site of double-strand break"/>
    <property type="evidence" value="ECO:0007669"/>
    <property type="project" value="TreeGrafter"/>
</dbReference>
<evidence type="ECO:0000256" key="7">
    <source>
        <dbReference type="ARBA" id="ARBA00023172"/>
    </source>
</evidence>
<protein>
    <recommendedName>
        <fullName evidence="11">Replication protein A 32 kDa subunit</fullName>
    </recommendedName>
    <alternativeName>
        <fullName evidence="10">Replication factor A protein 2</fullName>
    </alternativeName>
</protein>
<dbReference type="Ensembl" id="ENSANAT00000035783.1">
    <property type="protein sequence ID" value="ENSANAP00000017921.1"/>
    <property type="gene ID" value="ENSANAG00000026824.1"/>
</dbReference>
<evidence type="ECO:0000256" key="9">
    <source>
        <dbReference type="ARBA" id="ARBA00023242"/>
    </source>
</evidence>
<dbReference type="CDD" id="cd04478">
    <property type="entry name" value="RPA2_DBD_D"/>
    <property type="match status" value="1"/>
</dbReference>
<dbReference type="Gene3D" id="1.10.10.10">
    <property type="entry name" value="Winged helix-like DNA-binding domain superfamily/Winged helix DNA-binding domain"/>
    <property type="match status" value="1"/>
</dbReference>
<keyword evidence="7" id="KW-0233">DNA recombination</keyword>
<keyword evidence="15" id="KW-1185">Reference proteome</keyword>
<evidence type="ECO:0000256" key="2">
    <source>
        <dbReference type="ARBA" id="ARBA00007815"/>
    </source>
</evidence>
<dbReference type="FunFam" id="1.10.10.10:FF:000168">
    <property type="entry name" value="Replication protein A 32 kDa subunit"/>
    <property type="match status" value="1"/>
</dbReference>
<evidence type="ECO:0000256" key="3">
    <source>
        <dbReference type="ARBA" id="ARBA00022553"/>
    </source>
</evidence>
<feature type="cross-link" description="Glycyl lysine isopeptide (Lys-Gly) (interchain with G-Cter in ubiquitin)" evidence="12">
    <location>
        <position position="13"/>
    </location>
</feature>
<organism evidence="14 15">
    <name type="scientific">Aotus nancymaae</name>
    <name type="common">Ma's night monkey</name>
    <dbReference type="NCBI Taxonomy" id="37293"/>
    <lineage>
        <taxon>Eukaryota</taxon>
        <taxon>Metazoa</taxon>
        <taxon>Chordata</taxon>
        <taxon>Craniata</taxon>
        <taxon>Vertebrata</taxon>
        <taxon>Euteleostomi</taxon>
        <taxon>Mammalia</taxon>
        <taxon>Eutheria</taxon>
        <taxon>Euarchontoglires</taxon>
        <taxon>Primates</taxon>
        <taxon>Haplorrhini</taxon>
        <taxon>Platyrrhini</taxon>
        <taxon>Aotidae</taxon>
        <taxon>Aotus</taxon>
    </lineage>
</organism>
<dbReference type="InterPro" id="IPR012340">
    <property type="entry name" value="NA-bd_OB-fold"/>
</dbReference>
<accession>A0A2K5DAH1</accession>
<dbReference type="GO" id="GO:0000724">
    <property type="term" value="P:double-strand break repair via homologous recombination"/>
    <property type="evidence" value="ECO:0007669"/>
    <property type="project" value="TreeGrafter"/>
</dbReference>
<evidence type="ECO:0000256" key="6">
    <source>
        <dbReference type="ARBA" id="ARBA00023125"/>
    </source>
</evidence>
<dbReference type="Proteomes" id="UP000233020">
    <property type="component" value="Unplaced"/>
</dbReference>
<dbReference type="AlphaFoldDB" id="A0A2K5DAH1"/>